<keyword evidence="1" id="KW-0812">Transmembrane</keyword>
<evidence type="ECO:0000313" key="2">
    <source>
        <dbReference type="EMBL" id="GHP03685.1"/>
    </source>
</evidence>
<evidence type="ECO:0000313" key="3">
    <source>
        <dbReference type="Proteomes" id="UP000660262"/>
    </source>
</evidence>
<keyword evidence="1" id="KW-0472">Membrane</keyword>
<dbReference type="Gene3D" id="1.20.120.550">
    <property type="entry name" value="Membrane associated eicosanoid/glutathione metabolism-like domain"/>
    <property type="match status" value="1"/>
</dbReference>
<keyword evidence="1" id="KW-1133">Transmembrane helix</keyword>
<gene>
    <name evidence="2" type="ORF">PPROV_000244000</name>
</gene>
<sequence>MASLSLTSLRSLNHARINAARPVARTSSCMKSRATATTICNAHAGRVACVPANAPGNYAQRMRDAGKTQGVAKAAIAAVKTVDIAALEPVAYLSALSAVLYYFCLTINAVMMFAGEITPKHKNWGVRVFGNMTEQWPMFLSALWTHAIFVSPVTAVQAGYVWLAMRALYPFVRLFTNENEPATMATTMPQYFVNVYLVFAVVMKIGFGATFNPFLSPIVYMVLCGTSMMVVHPIAKMFLK</sequence>
<accession>A0A830H9M8</accession>
<dbReference type="SUPFAM" id="SSF161084">
    <property type="entry name" value="MAPEG domain-like"/>
    <property type="match status" value="1"/>
</dbReference>
<feature type="transmembrane region" description="Helical" evidence="1">
    <location>
        <begin position="191"/>
        <end position="211"/>
    </location>
</feature>
<feature type="transmembrane region" description="Helical" evidence="1">
    <location>
        <begin position="217"/>
        <end position="239"/>
    </location>
</feature>
<feature type="transmembrane region" description="Helical" evidence="1">
    <location>
        <begin position="90"/>
        <end position="115"/>
    </location>
</feature>
<dbReference type="InterPro" id="IPR023352">
    <property type="entry name" value="MAPEG-like_dom_sf"/>
</dbReference>
<dbReference type="EMBL" id="BNJQ01000006">
    <property type="protein sequence ID" value="GHP03685.1"/>
    <property type="molecule type" value="Genomic_DNA"/>
</dbReference>
<comment type="caution">
    <text evidence="2">The sequence shown here is derived from an EMBL/GenBank/DDBJ whole genome shotgun (WGS) entry which is preliminary data.</text>
</comment>
<organism evidence="2 3">
    <name type="scientific">Pycnococcus provasolii</name>
    <dbReference type="NCBI Taxonomy" id="41880"/>
    <lineage>
        <taxon>Eukaryota</taxon>
        <taxon>Viridiplantae</taxon>
        <taxon>Chlorophyta</taxon>
        <taxon>Pseudoscourfieldiophyceae</taxon>
        <taxon>Pseudoscourfieldiales</taxon>
        <taxon>Pycnococcaceae</taxon>
        <taxon>Pycnococcus</taxon>
    </lineage>
</organism>
<keyword evidence="3" id="KW-1185">Reference proteome</keyword>
<name>A0A830H9M8_9CHLO</name>
<dbReference type="AlphaFoldDB" id="A0A830H9M8"/>
<dbReference type="Proteomes" id="UP000660262">
    <property type="component" value="Unassembled WGS sequence"/>
</dbReference>
<protein>
    <submittedName>
        <fullName evidence="2">Uncharacterized protein</fullName>
    </submittedName>
</protein>
<evidence type="ECO:0000256" key="1">
    <source>
        <dbReference type="SAM" id="Phobius"/>
    </source>
</evidence>
<feature type="transmembrane region" description="Helical" evidence="1">
    <location>
        <begin position="135"/>
        <end position="163"/>
    </location>
</feature>
<dbReference type="OrthoDB" id="410651at2759"/>
<proteinExistence type="predicted"/>
<reference evidence="2" key="1">
    <citation type="submission" date="2020-10" db="EMBL/GenBank/DDBJ databases">
        <title>Unveiling of a novel bifunctional photoreceptor, Dualchrome1, isolated from a cosmopolitan green alga.</title>
        <authorList>
            <person name="Suzuki S."/>
            <person name="Kawachi M."/>
        </authorList>
    </citation>
    <scope>NUCLEOTIDE SEQUENCE</scope>
    <source>
        <strain evidence="2">NIES 2893</strain>
    </source>
</reference>